<reference evidence="2" key="2">
    <citation type="submission" date="2015-01" db="EMBL/GenBank/DDBJ databases">
        <title>Evolutionary Origins and Diversification of the Mycorrhizal Mutualists.</title>
        <authorList>
            <consortium name="DOE Joint Genome Institute"/>
            <consortium name="Mycorrhizal Genomics Consortium"/>
            <person name="Kohler A."/>
            <person name="Kuo A."/>
            <person name="Nagy L.G."/>
            <person name="Floudas D."/>
            <person name="Copeland A."/>
            <person name="Barry K.W."/>
            <person name="Cichocki N."/>
            <person name="Veneault-Fourrey C."/>
            <person name="LaButti K."/>
            <person name="Lindquist E.A."/>
            <person name="Lipzen A."/>
            <person name="Lundell T."/>
            <person name="Morin E."/>
            <person name="Murat C."/>
            <person name="Riley R."/>
            <person name="Ohm R."/>
            <person name="Sun H."/>
            <person name="Tunlid A."/>
            <person name="Henrissat B."/>
            <person name="Grigoriev I.V."/>
            <person name="Hibbett D.S."/>
            <person name="Martin F."/>
        </authorList>
    </citation>
    <scope>NUCLEOTIDE SEQUENCE [LARGE SCALE GENOMIC DNA]</scope>
    <source>
        <strain evidence="2">MAFF 305830</strain>
    </source>
</reference>
<evidence type="ECO:0000313" key="2">
    <source>
        <dbReference type="Proteomes" id="UP000054097"/>
    </source>
</evidence>
<reference evidence="1 2" key="1">
    <citation type="submission" date="2014-04" db="EMBL/GenBank/DDBJ databases">
        <authorList>
            <consortium name="DOE Joint Genome Institute"/>
            <person name="Kuo A."/>
            <person name="Zuccaro A."/>
            <person name="Kohler A."/>
            <person name="Nagy L.G."/>
            <person name="Floudas D."/>
            <person name="Copeland A."/>
            <person name="Barry K.W."/>
            <person name="Cichocki N."/>
            <person name="Veneault-Fourrey C."/>
            <person name="LaButti K."/>
            <person name="Lindquist E.A."/>
            <person name="Lipzen A."/>
            <person name="Lundell T."/>
            <person name="Morin E."/>
            <person name="Murat C."/>
            <person name="Sun H."/>
            <person name="Tunlid A."/>
            <person name="Henrissat B."/>
            <person name="Grigoriev I.V."/>
            <person name="Hibbett D.S."/>
            <person name="Martin F."/>
            <person name="Nordberg H.P."/>
            <person name="Cantor M.N."/>
            <person name="Hua S.X."/>
        </authorList>
    </citation>
    <scope>NUCLEOTIDE SEQUENCE [LARGE SCALE GENOMIC DNA]</scope>
    <source>
        <strain evidence="1 2">MAFF 305830</strain>
    </source>
</reference>
<dbReference type="HOGENOM" id="CLU_1548560_0_0_1"/>
<proteinExistence type="predicted"/>
<protein>
    <submittedName>
        <fullName evidence="1">Uncharacterized protein</fullName>
    </submittedName>
</protein>
<accession>A0A0C3B9S4</accession>
<organism evidence="1 2">
    <name type="scientific">Serendipita vermifera MAFF 305830</name>
    <dbReference type="NCBI Taxonomy" id="933852"/>
    <lineage>
        <taxon>Eukaryota</taxon>
        <taxon>Fungi</taxon>
        <taxon>Dikarya</taxon>
        <taxon>Basidiomycota</taxon>
        <taxon>Agaricomycotina</taxon>
        <taxon>Agaricomycetes</taxon>
        <taxon>Sebacinales</taxon>
        <taxon>Serendipitaceae</taxon>
        <taxon>Serendipita</taxon>
    </lineage>
</organism>
<name>A0A0C3B9S4_SERVB</name>
<dbReference type="Proteomes" id="UP000054097">
    <property type="component" value="Unassembled WGS sequence"/>
</dbReference>
<evidence type="ECO:0000313" key="1">
    <source>
        <dbReference type="EMBL" id="KIM28186.1"/>
    </source>
</evidence>
<dbReference type="AlphaFoldDB" id="A0A0C3B9S4"/>
<dbReference type="EMBL" id="KN824294">
    <property type="protein sequence ID" value="KIM28186.1"/>
    <property type="molecule type" value="Genomic_DNA"/>
</dbReference>
<keyword evidence="2" id="KW-1185">Reference proteome</keyword>
<sequence length="173" mass="18283">MLLRTFISTMNADGSWSVRGSPIPTFHLPTHMNQRSPLSQRPVKIFFTLAMKSVLFIVGTLALAVRAADYTTCSPVTSTVEATECPLLKCVPAPTVTYSQTLSSTTTLAIPCATPTAGPDSLVKRGHGGHKSCSTVYSTKIPSTCSKCPTTTTETSVIVAIETITTQQGCPAS</sequence>
<gene>
    <name evidence="1" type="ORF">M408DRAFT_144132</name>
</gene>